<accession>A0ABS0AGE8</accession>
<keyword evidence="1" id="KW-1133">Transmembrane helix</keyword>
<evidence type="ECO:0000313" key="2">
    <source>
        <dbReference type="EMBL" id="MBF5052566.1"/>
    </source>
</evidence>
<gene>
    <name evidence="2" type="ORF">ISO4_01168</name>
</gene>
<evidence type="ECO:0000256" key="1">
    <source>
        <dbReference type="SAM" id="Phobius"/>
    </source>
</evidence>
<keyword evidence="1" id="KW-0812">Transmembrane</keyword>
<proteinExistence type="predicted"/>
<keyword evidence="1" id="KW-0472">Membrane</keyword>
<dbReference type="RefSeq" id="WP_142947377.1">
    <property type="nucleotide sequence ID" value="NZ_ARXR01000007.1"/>
</dbReference>
<sequence length="73" mass="8327">MQYLQGALLALGLLLVLVAYGQYIRRTGDWGGVLRFWRRGMALSVTEFKIQRAGLLVMILAVVLRFVAVLFQW</sequence>
<dbReference type="GeneID" id="99765748"/>
<comment type="caution">
    <text evidence="2">The sequence shown here is derived from an EMBL/GenBank/DDBJ whole genome shotgun (WGS) entry which is preliminary data.</text>
</comment>
<protein>
    <recommendedName>
        <fullName evidence="4">HIG1 domain-containing protein</fullName>
    </recommendedName>
</protein>
<evidence type="ECO:0000313" key="3">
    <source>
        <dbReference type="Proteomes" id="UP000644441"/>
    </source>
</evidence>
<reference evidence="2 3" key="1">
    <citation type="submission" date="2012-09" db="EMBL/GenBank/DDBJ databases">
        <title>Genome Sequence of alkane-degrading Bacterium Alcanivorax venustensis ISO4.</title>
        <authorList>
            <person name="Lai Q."/>
            <person name="Shao Z."/>
        </authorList>
    </citation>
    <scope>NUCLEOTIDE SEQUENCE [LARGE SCALE GENOMIC DNA]</scope>
    <source>
        <strain evidence="2 3">ISO4</strain>
    </source>
</reference>
<name>A0ABS0AGE8_9GAMM</name>
<organism evidence="2 3">
    <name type="scientific">Alloalcanivorax venustensis ISO4</name>
    <dbReference type="NCBI Taxonomy" id="1177184"/>
    <lineage>
        <taxon>Bacteria</taxon>
        <taxon>Pseudomonadati</taxon>
        <taxon>Pseudomonadota</taxon>
        <taxon>Gammaproteobacteria</taxon>
        <taxon>Oceanospirillales</taxon>
        <taxon>Alcanivoracaceae</taxon>
        <taxon>Alloalcanivorax</taxon>
    </lineage>
</organism>
<evidence type="ECO:0008006" key="4">
    <source>
        <dbReference type="Google" id="ProtNLM"/>
    </source>
</evidence>
<dbReference type="EMBL" id="ARXR01000007">
    <property type="protein sequence ID" value="MBF5052566.1"/>
    <property type="molecule type" value="Genomic_DNA"/>
</dbReference>
<keyword evidence="3" id="KW-1185">Reference proteome</keyword>
<feature type="transmembrane region" description="Helical" evidence="1">
    <location>
        <begin position="53"/>
        <end position="71"/>
    </location>
</feature>
<dbReference type="Proteomes" id="UP000644441">
    <property type="component" value="Unassembled WGS sequence"/>
</dbReference>